<keyword evidence="6" id="KW-0346">Stress response</keyword>
<evidence type="ECO:0000256" key="5">
    <source>
        <dbReference type="ARBA" id="ARBA00022884"/>
    </source>
</evidence>
<dbReference type="AlphaFoldDB" id="A0A645AT33"/>
<name>A0A645AT33_9ZZZZ</name>
<keyword evidence="1" id="KW-1277">Toxin-antitoxin system</keyword>
<dbReference type="GO" id="GO:0016787">
    <property type="term" value="F:hydrolase activity"/>
    <property type="evidence" value="ECO:0007669"/>
    <property type="project" value="UniProtKB-KW"/>
</dbReference>
<keyword evidence="5" id="KW-0694">RNA-binding</keyword>
<sequence>MKSSEIIKMLEEDGWYWTKTVGSHHHFKHPSKSGKVTVKHPQKDVPPKTLGCIMKQAGLK</sequence>
<dbReference type="InterPro" id="IPR038570">
    <property type="entry name" value="HicA_sf"/>
</dbReference>
<reference evidence="8" key="1">
    <citation type="submission" date="2019-08" db="EMBL/GenBank/DDBJ databases">
        <authorList>
            <person name="Kucharzyk K."/>
            <person name="Murdoch R.W."/>
            <person name="Higgins S."/>
            <person name="Loffler F."/>
        </authorList>
    </citation>
    <scope>NUCLEOTIDE SEQUENCE</scope>
</reference>
<dbReference type="GO" id="GO:0003729">
    <property type="term" value="F:mRNA binding"/>
    <property type="evidence" value="ECO:0007669"/>
    <property type="project" value="InterPro"/>
</dbReference>
<evidence type="ECO:0000313" key="8">
    <source>
        <dbReference type="EMBL" id="MPM55928.1"/>
    </source>
</evidence>
<dbReference type="Pfam" id="PF07927">
    <property type="entry name" value="HicA_toxin"/>
    <property type="match status" value="1"/>
</dbReference>
<evidence type="ECO:0000256" key="4">
    <source>
        <dbReference type="ARBA" id="ARBA00022801"/>
    </source>
</evidence>
<dbReference type="InterPro" id="IPR012933">
    <property type="entry name" value="HicA_mRNA_interferase"/>
</dbReference>
<evidence type="ECO:0008006" key="9">
    <source>
        <dbReference type="Google" id="ProtNLM"/>
    </source>
</evidence>
<evidence type="ECO:0000256" key="2">
    <source>
        <dbReference type="ARBA" id="ARBA00022722"/>
    </source>
</evidence>
<comment type="caution">
    <text evidence="8">The sequence shown here is derived from an EMBL/GenBank/DDBJ whole genome shotgun (WGS) entry which is preliminary data.</text>
</comment>
<dbReference type="SUPFAM" id="SSF54786">
    <property type="entry name" value="YcfA/nrd intein domain"/>
    <property type="match status" value="1"/>
</dbReference>
<proteinExistence type="predicted"/>
<dbReference type="PANTHER" id="PTHR34873:SF3">
    <property type="entry name" value="ADDICTION MODULE TOXIN, HICA FAMILY"/>
    <property type="match status" value="1"/>
</dbReference>
<gene>
    <name evidence="8" type="ORF">SDC9_102726</name>
</gene>
<keyword evidence="2" id="KW-0540">Nuclease</keyword>
<evidence type="ECO:0000256" key="1">
    <source>
        <dbReference type="ARBA" id="ARBA00022649"/>
    </source>
</evidence>
<feature type="region of interest" description="Disordered" evidence="7">
    <location>
        <begin position="27"/>
        <end position="49"/>
    </location>
</feature>
<keyword evidence="3" id="KW-0255">Endonuclease</keyword>
<keyword evidence="4" id="KW-0378">Hydrolase</keyword>
<feature type="compositionally biased region" description="Basic residues" evidence="7">
    <location>
        <begin position="27"/>
        <end position="40"/>
    </location>
</feature>
<dbReference type="Gene3D" id="3.30.920.30">
    <property type="entry name" value="Hypothetical protein"/>
    <property type="match status" value="1"/>
</dbReference>
<evidence type="ECO:0000256" key="6">
    <source>
        <dbReference type="ARBA" id="ARBA00023016"/>
    </source>
</evidence>
<organism evidence="8">
    <name type="scientific">bioreactor metagenome</name>
    <dbReference type="NCBI Taxonomy" id="1076179"/>
    <lineage>
        <taxon>unclassified sequences</taxon>
        <taxon>metagenomes</taxon>
        <taxon>ecological metagenomes</taxon>
    </lineage>
</organism>
<dbReference type="EMBL" id="VSSQ01015504">
    <property type="protein sequence ID" value="MPM55928.1"/>
    <property type="molecule type" value="Genomic_DNA"/>
</dbReference>
<evidence type="ECO:0000256" key="3">
    <source>
        <dbReference type="ARBA" id="ARBA00022759"/>
    </source>
</evidence>
<accession>A0A645AT33</accession>
<evidence type="ECO:0000256" key="7">
    <source>
        <dbReference type="SAM" id="MobiDB-lite"/>
    </source>
</evidence>
<protein>
    <recommendedName>
        <fullName evidence="9">Addiction module toxin, HicA family</fullName>
    </recommendedName>
</protein>
<dbReference type="PANTHER" id="PTHR34873">
    <property type="entry name" value="SSR1766 PROTEIN"/>
    <property type="match status" value="1"/>
</dbReference>
<dbReference type="GO" id="GO:0004519">
    <property type="term" value="F:endonuclease activity"/>
    <property type="evidence" value="ECO:0007669"/>
    <property type="project" value="UniProtKB-KW"/>
</dbReference>